<dbReference type="HOGENOM" id="CLU_1254703_0_0_0"/>
<dbReference type="EMBL" id="CP002042">
    <property type="protein sequence ID" value="ADH64848.1"/>
    <property type="molecule type" value="Genomic_DNA"/>
</dbReference>
<gene>
    <name evidence="1" type="ordered locus">Mesil_3010</name>
</gene>
<sequence length="218" mass="24052">MAVGLVCSASAWAEAVPWPAGEKLTYRATWQGMVAGQLQLEAQPLEQGWSFKGRMNPQGVGVLLGYSLELDSQVGADLFITRYRKLLTEPFKGQTRLEVALRDNGLEATLTYPGGAKGGWRSATREALDDLSVIYYIRVHPGAQSVRLVQFPRVIEGRLENLGKNREGLLGYRFVQADTVVEVWYADDPQRTPVRIVYGRDLGRVEASLVATSQSGSH</sequence>
<name>D7BDM8_ALLS1</name>
<protein>
    <recommendedName>
        <fullName evidence="3">DUF3108 domain-containing protein</fullName>
    </recommendedName>
</protein>
<reference evidence="1 2" key="1">
    <citation type="journal article" date="2010" name="Stand. Genomic Sci.">
        <title>Complete genome sequence of Meiothermus silvanus type strain (VI-R2).</title>
        <authorList>
            <person name="Sikorski J."/>
            <person name="Tindall B.J."/>
            <person name="Lowry S."/>
            <person name="Lucas S."/>
            <person name="Nolan M."/>
            <person name="Copeland A."/>
            <person name="Glavina Del Rio T."/>
            <person name="Tice H."/>
            <person name="Cheng J.F."/>
            <person name="Han C."/>
            <person name="Pitluck S."/>
            <person name="Liolios K."/>
            <person name="Ivanova N."/>
            <person name="Mavromatis K."/>
            <person name="Mikhailova N."/>
            <person name="Pati A."/>
            <person name="Goodwin L."/>
            <person name="Chen A."/>
            <person name="Palaniappan K."/>
            <person name="Land M."/>
            <person name="Hauser L."/>
            <person name="Chang Y.J."/>
            <person name="Jeffries C.D."/>
            <person name="Rohde M."/>
            <person name="Goker M."/>
            <person name="Woyke T."/>
            <person name="Bristow J."/>
            <person name="Eisen J.A."/>
            <person name="Markowitz V."/>
            <person name="Hugenholtz P."/>
            <person name="Kyrpides N.C."/>
            <person name="Klenk H.P."/>
            <person name="Lapidus A."/>
        </authorList>
    </citation>
    <scope>NUCLEOTIDE SEQUENCE [LARGE SCALE GENOMIC DNA]</scope>
    <source>
        <strain evidence="2">ATCC 700542 / DSM 9946 / VI-R2</strain>
    </source>
</reference>
<organism evidence="1 2">
    <name type="scientific">Allomeiothermus silvanus (strain ATCC 700542 / DSM 9946 / NBRC 106475 / NCIMB 13440 / VI-R2)</name>
    <name type="common">Thermus silvanus</name>
    <dbReference type="NCBI Taxonomy" id="526227"/>
    <lineage>
        <taxon>Bacteria</taxon>
        <taxon>Thermotogati</taxon>
        <taxon>Deinococcota</taxon>
        <taxon>Deinococci</taxon>
        <taxon>Thermales</taxon>
        <taxon>Thermaceae</taxon>
        <taxon>Allomeiothermus</taxon>
    </lineage>
</organism>
<keyword evidence="2" id="KW-1185">Reference proteome</keyword>
<proteinExistence type="predicted"/>
<dbReference type="STRING" id="526227.Mesil_3010"/>
<dbReference type="Proteomes" id="UP000001916">
    <property type="component" value="Chromosome"/>
</dbReference>
<accession>D7BDM8</accession>
<evidence type="ECO:0000313" key="2">
    <source>
        <dbReference type="Proteomes" id="UP000001916"/>
    </source>
</evidence>
<evidence type="ECO:0008006" key="3">
    <source>
        <dbReference type="Google" id="ProtNLM"/>
    </source>
</evidence>
<evidence type="ECO:0000313" key="1">
    <source>
        <dbReference type="EMBL" id="ADH64848.1"/>
    </source>
</evidence>
<dbReference type="AlphaFoldDB" id="D7BDM8"/>
<dbReference type="KEGG" id="msv:Mesil_3010"/>
<dbReference type="eggNOG" id="ENOG5032XI4">
    <property type="taxonomic scope" value="Bacteria"/>
</dbReference>